<protein>
    <submittedName>
        <fullName evidence="3">Methyltransferase domain-containing protein</fullName>
    </submittedName>
</protein>
<evidence type="ECO:0000313" key="4">
    <source>
        <dbReference type="Proteomes" id="UP001432014"/>
    </source>
</evidence>
<proteinExistence type="predicted"/>
<evidence type="ECO:0000259" key="2">
    <source>
        <dbReference type="Pfam" id="PF08242"/>
    </source>
</evidence>
<reference evidence="3 4" key="1">
    <citation type="submission" date="2022-10" db="EMBL/GenBank/DDBJ databases">
        <title>The complete genomes of actinobacterial strains from the NBC collection.</title>
        <authorList>
            <person name="Joergensen T.S."/>
            <person name="Alvarez Arevalo M."/>
            <person name="Sterndorff E.B."/>
            <person name="Faurdal D."/>
            <person name="Vuksanovic O."/>
            <person name="Mourched A.-S."/>
            <person name="Charusanti P."/>
            <person name="Shaw S."/>
            <person name="Blin K."/>
            <person name="Weber T."/>
        </authorList>
    </citation>
    <scope>NUCLEOTIDE SEQUENCE [LARGE SCALE GENOMIC DNA]</scope>
    <source>
        <strain evidence="3 4">NBC_01247</strain>
    </source>
</reference>
<dbReference type="InterPro" id="IPR029063">
    <property type="entry name" value="SAM-dependent_MTases_sf"/>
</dbReference>
<keyword evidence="3" id="KW-0808">Transferase</keyword>
<accession>A0ABZ1W2T9</accession>
<dbReference type="PANTHER" id="PTHR43861">
    <property type="entry name" value="TRANS-ACONITATE 2-METHYLTRANSFERASE-RELATED"/>
    <property type="match status" value="1"/>
</dbReference>
<feature type="compositionally biased region" description="Basic and acidic residues" evidence="1">
    <location>
        <begin position="38"/>
        <end position="53"/>
    </location>
</feature>
<dbReference type="PANTHER" id="PTHR43861:SF1">
    <property type="entry name" value="TRANS-ACONITATE 2-METHYLTRANSFERASE"/>
    <property type="match status" value="1"/>
</dbReference>
<dbReference type="EMBL" id="CP108482">
    <property type="protein sequence ID" value="WUS55142.1"/>
    <property type="molecule type" value="Genomic_DNA"/>
</dbReference>
<dbReference type="GO" id="GO:0032259">
    <property type="term" value="P:methylation"/>
    <property type="evidence" value="ECO:0007669"/>
    <property type="project" value="UniProtKB-KW"/>
</dbReference>
<evidence type="ECO:0000313" key="3">
    <source>
        <dbReference type="EMBL" id="WUS55142.1"/>
    </source>
</evidence>
<name>A0ABZ1W2T9_9ACTN</name>
<feature type="domain" description="Methyltransferase type 12" evidence="2">
    <location>
        <begin position="87"/>
        <end position="185"/>
    </location>
</feature>
<dbReference type="InterPro" id="IPR013217">
    <property type="entry name" value="Methyltransf_12"/>
</dbReference>
<dbReference type="Proteomes" id="UP001432014">
    <property type="component" value="Chromosome"/>
</dbReference>
<dbReference type="Gene3D" id="3.40.50.150">
    <property type="entry name" value="Vaccinia Virus protein VP39"/>
    <property type="match status" value="1"/>
</dbReference>
<sequence length="323" mass="35054">MSHPLPHTQHDVHQYDVHQYDGHQDQGHQHDGHRHSSHQHDGHGHQGPEGDAHDQTELLDLDAEVLAEHTASVIAWLPVGPGPRRIVDLGCGTGAGTLALAEHFPAAELTAVDSSAAHLERLREKAAAAGAADRVRLVEADLDAPAWPDLGRPELVWASASMHHMADPDRTLRQVHDLLAPGGLFAVVELAGFPRFLPADAPADAPGLEERCHAVLDRHHAEQLPHRGADWGTLLRKAGFTVEGERTITVDITVGIDPARTDAVARYALSGLRRMRGGIESTLSPEDLAALDRLLDTDGPHSILRRDDLGVRTERTVWAARRA</sequence>
<gene>
    <name evidence="3" type="ORF">OG469_06195</name>
</gene>
<dbReference type="SUPFAM" id="SSF53335">
    <property type="entry name" value="S-adenosyl-L-methionine-dependent methyltransferases"/>
    <property type="match status" value="1"/>
</dbReference>
<dbReference type="GO" id="GO:0008168">
    <property type="term" value="F:methyltransferase activity"/>
    <property type="evidence" value="ECO:0007669"/>
    <property type="project" value="UniProtKB-KW"/>
</dbReference>
<dbReference type="RefSeq" id="WP_329500278.1">
    <property type="nucleotide sequence ID" value="NZ_CP108460.1"/>
</dbReference>
<feature type="region of interest" description="Disordered" evidence="1">
    <location>
        <begin position="22"/>
        <end position="53"/>
    </location>
</feature>
<keyword evidence="3" id="KW-0489">Methyltransferase</keyword>
<dbReference type="CDD" id="cd02440">
    <property type="entry name" value="AdoMet_MTases"/>
    <property type="match status" value="1"/>
</dbReference>
<evidence type="ECO:0000256" key="1">
    <source>
        <dbReference type="SAM" id="MobiDB-lite"/>
    </source>
</evidence>
<organism evidence="3 4">
    <name type="scientific">Kitasatospora herbaricolor</name>
    <dbReference type="NCBI Taxonomy" id="68217"/>
    <lineage>
        <taxon>Bacteria</taxon>
        <taxon>Bacillati</taxon>
        <taxon>Actinomycetota</taxon>
        <taxon>Actinomycetes</taxon>
        <taxon>Kitasatosporales</taxon>
        <taxon>Streptomycetaceae</taxon>
        <taxon>Kitasatospora</taxon>
    </lineage>
</organism>
<keyword evidence="4" id="KW-1185">Reference proteome</keyword>
<dbReference type="Pfam" id="PF08242">
    <property type="entry name" value="Methyltransf_12"/>
    <property type="match status" value="1"/>
</dbReference>